<keyword evidence="4" id="KW-1185">Reference proteome</keyword>
<evidence type="ECO:0000259" key="2">
    <source>
        <dbReference type="Pfam" id="PF12697"/>
    </source>
</evidence>
<dbReference type="EMBL" id="FOMS01000008">
    <property type="protein sequence ID" value="SFE27880.1"/>
    <property type="molecule type" value="Genomic_DNA"/>
</dbReference>
<evidence type="ECO:0000313" key="4">
    <source>
        <dbReference type="Proteomes" id="UP000325289"/>
    </source>
</evidence>
<protein>
    <submittedName>
        <fullName evidence="3">Acetyl esterase/lipase</fullName>
    </submittedName>
</protein>
<sequence>MIVHEIRDWDDAYENGANIPNGSEYPQRWVAPAAAFRDSARAQLGVAYGDGARHRYDLFLPEGTPKGLFVFVHGGYWAALDKSYWSHLAAGAVARGWACAIPSYELCPDVTIAEITAQIGAAIDHAAGEVGGPIVLSGHSAGGHLVTAMMCHDSPLGAQTRDRLAHVVSISGLHDLRPMLKTSRNASLRLDMDSAEAGSPALKRPLEGVRLTAWVGGGERQEFLRQTALIANVWRGLGAPTLEVAEPDRHHFNVIDGLADATSPLMRAALDPVEAP</sequence>
<dbReference type="InterPro" id="IPR000073">
    <property type="entry name" value="AB_hydrolase_1"/>
</dbReference>
<organism evidence="3 4">
    <name type="scientific">Roseivivax sediminis</name>
    <dbReference type="NCBI Taxonomy" id="936889"/>
    <lineage>
        <taxon>Bacteria</taxon>
        <taxon>Pseudomonadati</taxon>
        <taxon>Pseudomonadota</taxon>
        <taxon>Alphaproteobacteria</taxon>
        <taxon>Rhodobacterales</taxon>
        <taxon>Roseobacteraceae</taxon>
        <taxon>Roseivivax</taxon>
    </lineage>
</organism>
<dbReference type="GO" id="GO:0016787">
    <property type="term" value="F:hydrolase activity"/>
    <property type="evidence" value="ECO:0007669"/>
    <property type="project" value="UniProtKB-KW"/>
</dbReference>
<dbReference type="AlphaFoldDB" id="A0A1I1ZC22"/>
<dbReference type="InterPro" id="IPR050300">
    <property type="entry name" value="GDXG_lipolytic_enzyme"/>
</dbReference>
<keyword evidence="1" id="KW-0378">Hydrolase</keyword>
<evidence type="ECO:0000256" key="1">
    <source>
        <dbReference type="ARBA" id="ARBA00022801"/>
    </source>
</evidence>
<gene>
    <name evidence="3" type="ORF">SAMN04515678_10842</name>
</gene>
<name>A0A1I1ZC22_9RHOB</name>
<proteinExistence type="predicted"/>
<dbReference type="SUPFAM" id="SSF53474">
    <property type="entry name" value="alpha/beta-Hydrolases"/>
    <property type="match status" value="1"/>
</dbReference>
<evidence type="ECO:0000313" key="3">
    <source>
        <dbReference type="EMBL" id="SFE27880.1"/>
    </source>
</evidence>
<dbReference type="Pfam" id="PF12697">
    <property type="entry name" value="Abhydrolase_6"/>
    <property type="match status" value="1"/>
</dbReference>
<reference evidence="3 4" key="1">
    <citation type="submission" date="2016-10" db="EMBL/GenBank/DDBJ databases">
        <authorList>
            <person name="Varghese N."/>
            <person name="Submissions S."/>
        </authorList>
    </citation>
    <scope>NUCLEOTIDE SEQUENCE [LARGE SCALE GENOMIC DNA]</scope>
    <source>
        <strain evidence="4">YIM D21,KCTC 23444,ACCC 10710</strain>
    </source>
</reference>
<dbReference type="RefSeq" id="WP_188129684.1">
    <property type="nucleotide sequence ID" value="NZ_FOMS01000008.1"/>
</dbReference>
<dbReference type="PANTHER" id="PTHR48081">
    <property type="entry name" value="AB HYDROLASE SUPERFAMILY PROTEIN C4A8.06C"/>
    <property type="match status" value="1"/>
</dbReference>
<dbReference type="Proteomes" id="UP000325289">
    <property type="component" value="Unassembled WGS sequence"/>
</dbReference>
<accession>A0A1I1ZC22</accession>
<dbReference type="PANTHER" id="PTHR48081:SF33">
    <property type="entry name" value="KYNURENINE FORMAMIDASE"/>
    <property type="match status" value="1"/>
</dbReference>
<dbReference type="Gene3D" id="3.40.50.1820">
    <property type="entry name" value="alpha/beta hydrolase"/>
    <property type="match status" value="1"/>
</dbReference>
<dbReference type="InterPro" id="IPR029058">
    <property type="entry name" value="AB_hydrolase_fold"/>
</dbReference>
<feature type="domain" description="AB hydrolase-1" evidence="2">
    <location>
        <begin position="69"/>
        <end position="271"/>
    </location>
</feature>